<proteinExistence type="predicted"/>
<dbReference type="OrthoDB" id="6491961at2759"/>
<keyword evidence="3" id="KW-1185">Reference proteome</keyword>
<keyword evidence="1" id="KW-1133">Transmembrane helix</keyword>
<organism evidence="2">
    <name type="scientific">Oppiella nova</name>
    <dbReference type="NCBI Taxonomy" id="334625"/>
    <lineage>
        <taxon>Eukaryota</taxon>
        <taxon>Metazoa</taxon>
        <taxon>Ecdysozoa</taxon>
        <taxon>Arthropoda</taxon>
        <taxon>Chelicerata</taxon>
        <taxon>Arachnida</taxon>
        <taxon>Acari</taxon>
        <taxon>Acariformes</taxon>
        <taxon>Sarcoptiformes</taxon>
        <taxon>Oribatida</taxon>
        <taxon>Brachypylina</taxon>
        <taxon>Oppioidea</taxon>
        <taxon>Oppiidae</taxon>
        <taxon>Oppiella</taxon>
    </lineage>
</organism>
<feature type="transmembrane region" description="Helical" evidence="1">
    <location>
        <begin position="15"/>
        <end position="36"/>
    </location>
</feature>
<evidence type="ECO:0000313" key="2">
    <source>
        <dbReference type="EMBL" id="CAD7654588.1"/>
    </source>
</evidence>
<sequence>MPTINNHTGGNQTTVVSLIMLHMFAFIVLCNLGLFITETSAAQKFYPNGRYGRRSVLPPLMSLDNTDDAITFIGNIAPNNKLPKRNQMTDQTMTLLCYYTGVSNLLRCTLRSSMIYTRAVIRGIGEK</sequence>
<protein>
    <submittedName>
        <fullName evidence="2">Uncharacterized protein</fullName>
    </submittedName>
</protein>
<evidence type="ECO:0000256" key="1">
    <source>
        <dbReference type="SAM" id="Phobius"/>
    </source>
</evidence>
<keyword evidence="1" id="KW-0812">Transmembrane</keyword>
<reference evidence="2" key="1">
    <citation type="submission" date="2020-11" db="EMBL/GenBank/DDBJ databases">
        <authorList>
            <person name="Tran Van P."/>
        </authorList>
    </citation>
    <scope>NUCLEOTIDE SEQUENCE</scope>
</reference>
<evidence type="ECO:0000313" key="3">
    <source>
        <dbReference type="Proteomes" id="UP000728032"/>
    </source>
</evidence>
<name>A0A7R9M6P3_9ACAR</name>
<dbReference type="Proteomes" id="UP000728032">
    <property type="component" value="Unassembled WGS sequence"/>
</dbReference>
<accession>A0A7R9M6P3</accession>
<dbReference type="EMBL" id="CAJPVJ010008206">
    <property type="protein sequence ID" value="CAG2171775.1"/>
    <property type="molecule type" value="Genomic_DNA"/>
</dbReference>
<dbReference type="AlphaFoldDB" id="A0A7R9M6P3"/>
<keyword evidence="1" id="KW-0472">Membrane</keyword>
<gene>
    <name evidence="2" type="ORF">ONB1V03_LOCUS11235</name>
</gene>
<dbReference type="EMBL" id="OC923031">
    <property type="protein sequence ID" value="CAD7654588.1"/>
    <property type="molecule type" value="Genomic_DNA"/>
</dbReference>